<gene>
    <name evidence="1" type="ORF">CE154_002235</name>
</gene>
<organism evidence="1 2">
    <name type="scientific">Alicycliphilus denitrificans</name>
    <dbReference type="NCBI Taxonomy" id="179636"/>
    <lineage>
        <taxon>Bacteria</taxon>
        <taxon>Pseudomonadati</taxon>
        <taxon>Pseudomonadota</taxon>
        <taxon>Betaproteobacteria</taxon>
        <taxon>Burkholderiales</taxon>
        <taxon>Comamonadaceae</taxon>
        <taxon>Alicycliphilus</taxon>
    </lineage>
</organism>
<proteinExistence type="predicted"/>
<accession>A0A420KF81</accession>
<evidence type="ECO:0000313" key="1">
    <source>
        <dbReference type="EMBL" id="RKJ98604.1"/>
    </source>
</evidence>
<dbReference type="Proteomes" id="UP000216225">
    <property type="component" value="Unassembled WGS sequence"/>
</dbReference>
<protein>
    <submittedName>
        <fullName evidence="1">Uncharacterized protein</fullName>
    </submittedName>
</protein>
<name>A0A420KF81_9BURK</name>
<evidence type="ECO:0000313" key="2">
    <source>
        <dbReference type="Proteomes" id="UP000216225"/>
    </source>
</evidence>
<reference evidence="1 2" key="1">
    <citation type="submission" date="2018-09" db="EMBL/GenBank/DDBJ databases">
        <title>Genome comparison of Alicycliphilus sp. BQ1, a polyurethanolytic bacterium, with its closest phylogenetic relatives Alicycliphilus denitrificans BC and K601, unable to attack polyurethane.</title>
        <authorList>
            <person name="Loza-Tavera H."/>
            <person name="Lozano L."/>
            <person name="Cevallos M."/>
            <person name="Maya-Lucas O."/>
            <person name="Garcia-Mena J."/>
            <person name="Hernandez J."/>
        </authorList>
    </citation>
    <scope>NUCLEOTIDE SEQUENCE [LARGE SCALE GENOMIC DNA]</scope>
    <source>
        <strain evidence="1 2">BQ1</strain>
    </source>
</reference>
<dbReference type="EMBL" id="NKDB02000001">
    <property type="protein sequence ID" value="RKJ98604.1"/>
    <property type="molecule type" value="Genomic_DNA"/>
</dbReference>
<sequence length="237" mass="26018">MSAPQLLAVVEVEKAERVYCAQPGCNHTVYKAIHVVRDGGQLMALGSTCFAKRYGSLTALGRAQHWGGKGKLLTSEERALLQGNTEALLARFAEEEARIRAAAEQKVERLREHLAPPSASLVQLRSHGIPGAAPRQSMPWSWMKPLTSVAAFKMTDGSGWVRVQHKDGRQFIVPWPTFDGWEEAWPPVVGHPNLDVGGYEAGNVIEAVAYLRARASREKVTGLWNDVMSVLGPKPEM</sequence>
<dbReference type="AlphaFoldDB" id="A0A420KF81"/>
<dbReference type="RefSeq" id="WP_094434781.1">
    <property type="nucleotide sequence ID" value="NZ_NKDB02000001.1"/>
</dbReference>
<comment type="caution">
    <text evidence="1">The sequence shown here is derived from an EMBL/GenBank/DDBJ whole genome shotgun (WGS) entry which is preliminary data.</text>
</comment>